<accession>A0A7X6K725</accession>
<organism evidence="2 3">
    <name type="scientific">Arthrobacter mobilis</name>
    <dbReference type="NCBI Taxonomy" id="2724944"/>
    <lineage>
        <taxon>Bacteria</taxon>
        <taxon>Bacillati</taxon>
        <taxon>Actinomycetota</taxon>
        <taxon>Actinomycetes</taxon>
        <taxon>Micrococcales</taxon>
        <taxon>Micrococcaceae</taxon>
        <taxon>Arthrobacter</taxon>
    </lineage>
</organism>
<comment type="caution">
    <text evidence="2">The sequence shown here is derived from an EMBL/GenBank/DDBJ whole genome shotgun (WGS) entry which is preliminary data.</text>
</comment>
<dbReference type="Proteomes" id="UP000544090">
    <property type="component" value="Unassembled WGS sequence"/>
</dbReference>
<dbReference type="RefSeq" id="WP_168488556.1">
    <property type="nucleotide sequence ID" value="NZ_JAAZSQ010000023.1"/>
</dbReference>
<name>A0A7X6K725_9MICC</name>
<dbReference type="AlphaFoldDB" id="A0A7X6K725"/>
<evidence type="ECO:0000259" key="1">
    <source>
        <dbReference type="Pfam" id="PF13438"/>
    </source>
</evidence>
<gene>
    <name evidence="2" type="ORF">HGG74_17840</name>
</gene>
<dbReference type="EMBL" id="JAAZSQ010000023">
    <property type="protein sequence ID" value="NKX56352.1"/>
    <property type="molecule type" value="Genomic_DNA"/>
</dbReference>
<proteinExistence type="predicted"/>
<reference evidence="2 3" key="1">
    <citation type="submission" date="2020-04" db="EMBL/GenBank/DDBJ databases">
        <title>Arthrobacter sp. nov.</title>
        <authorList>
            <person name="Liu S."/>
        </authorList>
    </citation>
    <scope>NUCLEOTIDE SEQUENCE [LARGE SCALE GENOMIC DNA]</scope>
    <source>
        <strain evidence="2 3">E918</strain>
    </source>
</reference>
<keyword evidence="3" id="KW-1185">Reference proteome</keyword>
<dbReference type="InterPro" id="IPR025188">
    <property type="entry name" value="DUF4113"/>
</dbReference>
<dbReference type="Pfam" id="PF13438">
    <property type="entry name" value="DUF4113"/>
    <property type="match status" value="1"/>
</dbReference>
<sequence length="29" mass="3521">MKSDWTMARRHQSPRYTTEWDELLVVRAG</sequence>
<evidence type="ECO:0000313" key="2">
    <source>
        <dbReference type="EMBL" id="NKX56352.1"/>
    </source>
</evidence>
<evidence type="ECO:0000313" key="3">
    <source>
        <dbReference type="Proteomes" id="UP000544090"/>
    </source>
</evidence>
<protein>
    <submittedName>
        <fullName evidence="2">DUF4113 domain-containing protein</fullName>
    </submittedName>
</protein>
<feature type="domain" description="DUF4113" evidence="1">
    <location>
        <begin position="2"/>
        <end position="26"/>
    </location>
</feature>